<proteinExistence type="predicted"/>
<dbReference type="InterPro" id="IPR011990">
    <property type="entry name" value="TPR-like_helical_dom_sf"/>
</dbReference>
<evidence type="ECO:0008006" key="5">
    <source>
        <dbReference type="Google" id="ProtNLM"/>
    </source>
</evidence>
<organism evidence="3 4">
    <name type="scientific">Methylocystis heyeri</name>
    <dbReference type="NCBI Taxonomy" id="391905"/>
    <lineage>
        <taxon>Bacteria</taxon>
        <taxon>Pseudomonadati</taxon>
        <taxon>Pseudomonadota</taxon>
        <taxon>Alphaproteobacteria</taxon>
        <taxon>Hyphomicrobiales</taxon>
        <taxon>Methylocystaceae</taxon>
        <taxon>Methylocystis</taxon>
    </lineage>
</organism>
<evidence type="ECO:0000256" key="2">
    <source>
        <dbReference type="SAM" id="SignalP"/>
    </source>
</evidence>
<reference evidence="3 4" key="1">
    <citation type="submission" date="2019-11" db="EMBL/GenBank/DDBJ databases">
        <title>The genome sequence of Methylocystis heyeri.</title>
        <authorList>
            <person name="Oshkin I.Y."/>
            <person name="Miroshnikov K."/>
            <person name="Dedysh S.N."/>
        </authorList>
    </citation>
    <scope>NUCLEOTIDE SEQUENCE [LARGE SCALE GENOMIC DNA]</scope>
    <source>
        <strain evidence="3 4">H2</strain>
    </source>
</reference>
<feature type="chain" id="PRO_5025638313" description="Outer membrane assembly lipoprotein YfiO" evidence="2">
    <location>
        <begin position="22"/>
        <end position="710"/>
    </location>
</feature>
<dbReference type="OrthoDB" id="5583261at2"/>
<name>A0A6B8KH85_9HYPH</name>
<evidence type="ECO:0000313" key="3">
    <source>
        <dbReference type="EMBL" id="QGM46325.1"/>
    </source>
</evidence>
<sequence>MRQILLGAISCLLFLPGAAHACGGAGGPPAQHWSLDHKSYAGGAGLPFLSPGNDSRINLQLLTLDARSLTLPAGATPEASKDVDAASMFTIADLSSACGRIPAPGVAPPDASAASPALADGEGSRCLSLEAGRKAFVEAVQADKSLSEAERDALTAARARVTATCDDKTSPATSEDPLAGAPKPSAAARDFAAYLVAAQQFYDGAFDEARAGFEGLAKAQNAWLRESARYMVARTLLNKAQKGAFADFDGVPEPKVTDRASLDAAEAAFKSYLADYPAGRYAASARGLQRRIYWLAGDKARLAADYGARIKRAAGSATDPDIPALAQEIDLKYLGDGKAAAAEGVDPNLLAVADLMRMRREAGDKAPQFPAADLDAEAPRFSGNERLLAFLKAARAYYIDGDSATTLRLLGEAPAAFPPLSWVAFSAEMLRGQALLASARFSEAAEQFSRLLPLAAQPWRKEAVEVGLAMAWERAGTANKIFLPETRLSTPSVRAIILRHVAGPILLRMAVEDPSSIPAERRLARFVLLYKEATRGQYAGFLKDYSPEAVEKDDAGADPQEMTPKSTLFKWDGSAESYPCPTLKSVVAELAADPRSPHGLLCLGDFTRSSDLDDFEYDRPAPNELGGSKSIFPGEKFSRGEIYKKLIADPKTPDRKKAYALFRAVNCYAPVGANGCGGKDVDLRQRKAWHDQLKARYGATPWAKSLKYYW</sequence>
<feature type="signal peptide" evidence="2">
    <location>
        <begin position="1"/>
        <end position="21"/>
    </location>
</feature>
<accession>A0A6B8KH85</accession>
<dbReference type="KEGG" id="mhey:H2LOC_011800"/>
<protein>
    <recommendedName>
        <fullName evidence="5">Outer membrane assembly lipoprotein YfiO</fullName>
    </recommendedName>
</protein>
<evidence type="ECO:0000313" key="4">
    <source>
        <dbReference type="Proteomes" id="UP000309061"/>
    </source>
</evidence>
<dbReference type="Proteomes" id="UP000309061">
    <property type="component" value="Chromosome"/>
</dbReference>
<gene>
    <name evidence="3" type="ORF">H2LOC_011800</name>
</gene>
<dbReference type="AlphaFoldDB" id="A0A6B8KH85"/>
<dbReference type="EMBL" id="CP046052">
    <property type="protein sequence ID" value="QGM46325.1"/>
    <property type="molecule type" value="Genomic_DNA"/>
</dbReference>
<dbReference type="Gene3D" id="1.25.40.10">
    <property type="entry name" value="Tetratricopeptide repeat domain"/>
    <property type="match status" value="1"/>
</dbReference>
<feature type="region of interest" description="Disordered" evidence="1">
    <location>
        <begin position="162"/>
        <end position="183"/>
    </location>
</feature>
<keyword evidence="4" id="KW-1185">Reference proteome</keyword>
<dbReference type="RefSeq" id="WP_136496575.1">
    <property type="nucleotide sequence ID" value="NZ_CP046052.1"/>
</dbReference>
<keyword evidence="2" id="KW-0732">Signal</keyword>
<evidence type="ECO:0000256" key="1">
    <source>
        <dbReference type="SAM" id="MobiDB-lite"/>
    </source>
</evidence>